<evidence type="ECO:0000313" key="3">
    <source>
        <dbReference type="Proteomes" id="UP000308652"/>
    </source>
</evidence>
<feature type="region of interest" description="Disordered" evidence="1">
    <location>
        <begin position="1"/>
        <end position="21"/>
    </location>
</feature>
<gene>
    <name evidence="2" type="ORF">BDQ12DRAFT_678637</name>
</gene>
<evidence type="ECO:0000313" key="2">
    <source>
        <dbReference type="EMBL" id="TFK40945.1"/>
    </source>
</evidence>
<dbReference type="Proteomes" id="UP000308652">
    <property type="component" value="Unassembled WGS sequence"/>
</dbReference>
<name>A0A5C3M8C9_9AGAR</name>
<dbReference type="EMBL" id="ML213595">
    <property type="protein sequence ID" value="TFK40945.1"/>
    <property type="molecule type" value="Genomic_DNA"/>
</dbReference>
<sequence>MASLQPFPQNAQPKSEEPFLPSFSEAVAQSERYTNRLPAYRASHRLRYHPYPRYASPLHFDENAFFNTVYDEEHVVLDVPPRQPAVVPEEVRQAIEQVAEEDRRIRRLGTVMADFIAGVKRALDT</sequence>
<accession>A0A5C3M8C9</accession>
<proteinExistence type="predicted"/>
<evidence type="ECO:0000256" key="1">
    <source>
        <dbReference type="SAM" id="MobiDB-lite"/>
    </source>
</evidence>
<dbReference type="AlphaFoldDB" id="A0A5C3M8C9"/>
<reference evidence="2 3" key="1">
    <citation type="journal article" date="2019" name="Nat. Ecol. Evol.">
        <title>Megaphylogeny resolves global patterns of mushroom evolution.</title>
        <authorList>
            <person name="Varga T."/>
            <person name="Krizsan K."/>
            <person name="Foldi C."/>
            <person name="Dima B."/>
            <person name="Sanchez-Garcia M."/>
            <person name="Sanchez-Ramirez S."/>
            <person name="Szollosi G.J."/>
            <person name="Szarkandi J.G."/>
            <person name="Papp V."/>
            <person name="Albert L."/>
            <person name="Andreopoulos W."/>
            <person name="Angelini C."/>
            <person name="Antonin V."/>
            <person name="Barry K.W."/>
            <person name="Bougher N.L."/>
            <person name="Buchanan P."/>
            <person name="Buyck B."/>
            <person name="Bense V."/>
            <person name="Catcheside P."/>
            <person name="Chovatia M."/>
            <person name="Cooper J."/>
            <person name="Damon W."/>
            <person name="Desjardin D."/>
            <person name="Finy P."/>
            <person name="Geml J."/>
            <person name="Haridas S."/>
            <person name="Hughes K."/>
            <person name="Justo A."/>
            <person name="Karasinski D."/>
            <person name="Kautmanova I."/>
            <person name="Kiss B."/>
            <person name="Kocsube S."/>
            <person name="Kotiranta H."/>
            <person name="LaButti K.M."/>
            <person name="Lechner B.E."/>
            <person name="Liimatainen K."/>
            <person name="Lipzen A."/>
            <person name="Lukacs Z."/>
            <person name="Mihaltcheva S."/>
            <person name="Morgado L.N."/>
            <person name="Niskanen T."/>
            <person name="Noordeloos M.E."/>
            <person name="Ohm R.A."/>
            <person name="Ortiz-Santana B."/>
            <person name="Ovrebo C."/>
            <person name="Racz N."/>
            <person name="Riley R."/>
            <person name="Savchenko A."/>
            <person name="Shiryaev A."/>
            <person name="Soop K."/>
            <person name="Spirin V."/>
            <person name="Szebenyi C."/>
            <person name="Tomsovsky M."/>
            <person name="Tulloss R.E."/>
            <person name="Uehling J."/>
            <person name="Grigoriev I.V."/>
            <person name="Vagvolgyi C."/>
            <person name="Papp T."/>
            <person name="Martin F.M."/>
            <person name="Miettinen O."/>
            <person name="Hibbett D.S."/>
            <person name="Nagy L.G."/>
        </authorList>
    </citation>
    <scope>NUCLEOTIDE SEQUENCE [LARGE SCALE GENOMIC DNA]</scope>
    <source>
        <strain evidence="2 3">CBS 166.37</strain>
    </source>
</reference>
<organism evidence="2 3">
    <name type="scientific">Crucibulum laeve</name>
    <dbReference type="NCBI Taxonomy" id="68775"/>
    <lineage>
        <taxon>Eukaryota</taxon>
        <taxon>Fungi</taxon>
        <taxon>Dikarya</taxon>
        <taxon>Basidiomycota</taxon>
        <taxon>Agaricomycotina</taxon>
        <taxon>Agaricomycetes</taxon>
        <taxon>Agaricomycetidae</taxon>
        <taxon>Agaricales</taxon>
        <taxon>Agaricineae</taxon>
        <taxon>Nidulariaceae</taxon>
        <taxon>Crucibulum</taxon>
    </lineage>
</organism>
<dbReference type="OrthoDB" id="2637024at2759"/>
<feature type="compositionally biased region" description="Polar residues" evidence="1">
    <location>
        <begin position="1"/>
        <end position="13"/>
    </location>
</feature>
<protein>
    <submittedName>
        <fullName evidence="2">Uncharacterized protein</fullName>
    </submittedName>
</protein>
<keyword evidence="3" id="KW-1185">Reference proteome</keyword>